<evidence type="ECO:0000256" key="1">
    <source>
        <dbReference type="ARBA" id="ARBA00001638"/>
    </source>
</evidence>
<dbReference type="SUPFAM" id="SSF109604">
    <property type="entry name" value="HD-domain/PDEase-like"/>
    <property type="match status" value="1"/>
</dbReference>
<dbReference type="EC" id="3.1.3.89" evidence="5"/>
<dbReference type="PANTHER" id="PTHR11845">
    <property type="entry name" value="5'-DEOXYNUCLEOTIDASE HDDC2"/>
    <property type="match status" value="1"/>
</dbReference>
<evidence type="ECO:0000259" key="9">
    <source>
        <dbReference type="SMART" id="SM00471"/>
    </source>
</evidence>
<dbReference type="EMBL" id="VULY01000018">
    <property type="protein sequence ID" value="MSR94723.1"/>
    <property type="molecule type" value="Genomic_DNA"/>
</dbReference>
<dbReference type="InterPro" id="IPR006674">
    <property type="entry name" value="HD_domain"/>
</dbReference>
<dbReference type="RefSeq" id="WP_154478520.1">
    <property type="nucleotide sequence ID" value="NZ_JAQYBV010000015.1"/>
</dbReference>
<reference evidence="10 11" key="1">
    <citation type="submission" date="2019-08" db="EMBL/GenBank/DDBJ databases">
        <title>In-depth cultivation of the pig gut microbiome towards novel bacterial diversity and tailored functional studies.</title>
        <authorList>
            <person name="Wylensek D."/>
            <person name="Hitch T.C.A."/>
            <person name="Clavel T."/>
        </authorList>
    </citation>
    <scope>NUCLEOTIDE SEQUENCE [LARGE SCALE GENOMIC DNA]</scope>
    <source>
        <strain evidence="10 11">68-1-5</strain>
    </source>
</reference>
<keyword evidence="11" id="KW-1185">Reference proteome</keyword>
<comment type="catalytic activity">
    <reaction evidence="1">
        <text>a 2'-deoxyribonucleoside 5'-phosphate + H2O = a 2'-deoxyribonucleoside + phosphate</text>
        <dbReference type="Rhea" id="RHEA:36167"/>
        <dbReference type="ChEBI" id="CHEBI:15377"/>
        <dbReference type="ChEBI" id="CHEBI:18274"/>
        <dbReference type="ChEBI" id="CHEBI:43474"/>
        <dbReference type="ChEBI" id="CHEBI:65317"/>
        <dbReference type="EC" id="3.1.3.89"/>
    </reaction>
</comment>
<evidence type="ECO:0000256" key="3">
    <source>
        <dbReference type="ARBA" id="ARBA00001941"/>
    </source>
</evidence>
<evidence type="ECO:0000256" key="7">
    <source>
        <dbReference type="ARBA" id="ARBA00022801"/>
    </source>
</evidence>
<dbReference type="PANTHER" id="PTHR11845:SF13">
    <property type="entry name" value="5'-DEOXYNUCLEOTIDASE HDDC2"/>
    <property type="match status" value="1"/>
</dbReference>
<dbReference type="AlphaFoldDB" id="A0A6N7UTC3"/>
<protein>
    <recommendedName>
        <fullName evidence="5">5'-deoxynucleotidase</fullName>
        <ecNumber evidence="5">3.1.3.89</ecNumber>
    </recommendedName>
</protein>
<feature type="domain" description="HD/PDEase" evidence="9">
    <location>
        <begin position="29"/>
        <end position="145"/>
    </location>
</feature>
<evidence type="ECO:0000313" key="10">
    <source>
        <dbReference type="EMBL" id="MSR94723.1"/>
    </source>
</evidence>
<proteinExistence type="predicted"/>
<dbReference type="GO" id="GO:0046872">
    <property type="term" value="F:metal ion binding"/>
    <property type="evidence" value="ECO:0007669"/>
    <property type="project" value="UniProtKB-KW"/>
</dbReference>
<dbReference type="Gene3D" id="1.10.3210.10">
    <property type="entry name" value="Hypothetical protein af1432"/>
    <property type="match status" value="1"/>
</dbReference>
<evidence type="ECO:0000256" key="4">
    <source>
        <dbReference type="ARBA" id="ARBA00011738"/>
    </source>
</evidence>
<dbReference type="GO" id="GO:0002953">
    <property type="term" value="F:5'-deoxynucleotidase activity"/>
    <property type="evidence" value="ECO:0007669"/>
    <property type="project" value="UniProtKB-EC"/>
</dbReference>
<evidence type="ECO:0000256" key="8">
    <source>
        <dbReference type="SAM" id="MobiDB-lite"/>
    </source>
</evidence>
<evidence type="ECO:0000256" key="2">
    <source>
        <dbReference type="ARBA" id="ARBA00001936"/>
    </source>
</evidence>
<comment type="cofactor">
    <cofactor evidence="3">
        <name>Co(2+)</name>
        <dbReference type="ChEBI" id="CHEBI:48828"/>
    </cofactor>
</comment>
<name>A0A6N7UTC3_9FIRM</name>
<dbReference type="CDD" id="cd00077">
    <property type="entry name" value="HDc"/>
    <property type="match status" value="1"/>
</dbReference>
<evidence type="ECO:0000256" key="6">
    <source>
        <dbReference type="ARBA" id="ARBA00022723"/>
    </source>
</evidence>
<comment type="subunit">
    <text evidence="4">Homodimer.</text>
</comment>
<evidence type="ECO:0000256" key="5">
    <source>
        <dbReference type="ARBA" id="ARBA00012964"/>
    </source>
</evidence>
<keyword evidence="6" id="KW-0479">Metal-binding</keyword>
<keyword evidence="7" id="KW-0378">Hydrolase</keyword>
<dbReference type="Proteomes" id="UP000434409">
    <property type="component" value="Unassembled WGS sequence"/>
</dbReference>
<dbReference type="SMART" id="SM00471">
    <property type="entry name" value="HDc"/>
    <property type="match status" value="1"/>
</dbReference>
<dbReference type="GO" id="GO:0005737">
    <property type="term" value="C:cytoplasm"/>
    <property type="evidence" value="ECO:0007669"/>
    <property type="project" value="TreeGrafter"/>
</dbReference>
<accession>A0A6N7UTC3</accession>
<evidence type="ECO:0000313" key="11">
    <source>
        <dbReference type="Proteomes" id="UP000434409"/>
    </source>
</evidence>
<organism evidence="10 11">
    <name type="scientific">Suipraeoptans intestinalis</name>
    <dbReference type="NCBI Taxonomy" id="2606628"/>
    <lineage>
        <taxon>Bacteria</taxon>
        <taxon>Bacillati</taxon>
        <taxon>Bacillota</taxon>
        <taxon>Clostridia</taxon>
        <taxon>Lachnospirales</taxon>
        <taxon>Lachnospiraceae</taxon>
        <taxon>Suipraeoptans</taxon>
    </lineage>
</organism>
<feature type="region of interest" description="Disordered" evidence="8">
    <location>
        <begin position="176"/>
        <end position="204"/>
    </location>
</feature>
<sequence>MDYDRVLKIMKVAERLKCNPRHSWTSTGRRESVAEHTYRLCLFAWLVGREFPECDQEKLMKMCLFHDLGEAVTGDIPCFEKKEADRETEKQAIDTLLSELLPWEEEAELRELFVEMEACVTPEARIFHALDKMEAVIQHNEAPIATWIPLEHELQLTYGEKEAGFHPYLRGLRERLKQDSQEKMQKELPEMGKKEQNSERETDR</sequence>
<comment type="caution">
    <text evidence="10">The sequence shown here is derived from an EMBL/GenBank/DDBJ whole genome shotgun (WGS) entry which is preliminary data.</text>
</comment>
<dbReference type="InterPro" id="IPR003607">
    <property type="entry name" value="HD/PDEase_dom"/>
</dbReference>
<comment type="cofactor">
    <cofactor evidence="2">
        <name>Mn(2+)</name>
        <dbReference type="ChEBI" id="CHEBI:29035"/>
    </cofactor>
</comment>
<gene>
    <name evidence="10" type="ORF">FYJ34_10760</name>
</gene>
<dbReference type="InterPro" id="IPR039356">
    <property type="entry name" value="YfbR/HDDC2"/>
</dbReference>
<dbReference type="Pfam" id="PF13023">
    <property type="entry name" value="HD_3"/>
    <property type="match status" value="1"/>
</dbReference>